<gene>
    <name evidence="4" type="ORF">PIGHUM_02263</name>
</gene>
<dbReference type="OrthoDB" id="9807210at2"/>
<dbReference type="InterPro" id="IPR006680">
    <property type="entry name" value="Amidohydro-rel"/>
</dbReference>
<dbReference type="RefSeq" id="WP_124079698.1">
    <property type="nucleotide sequence ID" value="NZ_UWPJ01000017.1"/>
</dbReference>
<accession>A0A3P4B3U6</accession>
<dbReference type="AlphaFoldDB" id="A0A3P4B3U6"/>
<keyword evidence="5" id="KW-1185">Reference proteome</keyword>
<feature type="domain" description="Amidohydrolase-related" evidence="3">
    <location>
        <begin position="55"/>
        <end position="443"/>
    </location>
</feature>
<dbReference type="EMBL" id="UWPJ01000017">
    <property type="protein sequence ID" value="VCU70196.1"/>
    <property type="molecule type" value="Genomic_DNA"/>
</dbReference>
<organism evidence="4 5">
    <name type="scientific">Pigmentiphaga humi</name>
    <dbReference type="NCBI Taxonomy" id="2478468"/>
    <lineage>
        <taxon>Bacteria</taxon>
        <taxon>Pseudomonadati</taxon>
        <taxon>Pseudomonadota</taxon>
        <taxon>Betaproteobacteria</taxon>
        <taxon>Burkholderiales</taxon>
        <taxon>Alcaligenaceae</taxon>
        <taxon>Pigmentiphaga</taxon>
    </lineage>
</organism>
<dbReference type="NCBIfam" id="NF004801">
    <property type="entry name" value="PRK06151.1"/>
    <property type="match status" value="1"/>
</dbReference>
<dbReference type="SUPFAM" id="SSF51338">
    <property type="entry name" value="Composite domain of metallo-dependent hydrolases"/>
    <property type="match status" value="2"/>
</dbReference>
<dbReference type="SUPFAM" id="SSF51556">
    <property type="entry name" value="Metallo-dependent hydrolases"/>
    <property type="match status" value="1"/>
</dbReference>
<dbReference type="Proteomes" id="UP000277294">
    <property type="component" value="Unassembled WGS sequence"/>
</dbReference>
<name>A0A3P4B3U6_9BURK</name>
<keyword evidence="2 4" id="KW-0378">Hydrolase</keyword>
<sequence>MKTRINGEWVVGFKDGRHALYRDACVVYEGDRIVHAGDGYEGEADRVIEAPGCLLMPGFIDTHVHSGHRALHKLLTDIGRPDLFGQPYMEVTIARAGTRIQGYPNYLTREQAQVDAGVALHAAFTVSELLRNGVTTFVELGGHVIVQEALWKQCEALGIRGYLGPGYDSGRWASDEDGNLTRAPYPDGGLHLFNDAVAFIERVEADASDLVHGILVPREVENCSVDILRRTVAAARDLGVPMATHAGYNVIEFYETVREYRKTPIELLDSVEMLTPALNIGHANFISDSPRLNYSGGSDLRRMGDGKVSVSHCPVNIVRRARVLDSWKSYREAGVNMTIGSDTYPRDMIMNMRTASYHGKVMSHDLTAATAEEVFEAATLGGARSLGRDDLGRLAPGAKADIVAINLARKDVLRYGPIWDPIRSLVECGVGDDVDMVITSGEVRMREGRIPDVDLGALRGEAQAFAERVWGQVQDWDPLRRTARMMCPPSFCPDCE</sequence>
<proteinExistence type="inferred from homology"/>
<evidence type="ECO:0000259" key="3">
    <source>
        <dbReference type="Pfam" id="PF01979"/>
    </source>
</evidence>
<evidence type="ECO:0000313" key="5">
    <source>
        <dbReference type="Proteomes" id="UP000277294"/>
    </source>
</evidence>
<evidence type="ECO:0000313" key="4">
    <source>
        <dbReference type="EMBL" id="VCU70196.1"/>
    </source>
</evidence>
<evidence type="ECO:0000256" key="1">
    <source>
        <dbReference type="ARBA" id="ARBA00006745"/>
    </source>
</evidence>
<comment type="similarity">
    <text evidence="1">Belongs to the metallo-dependent hydrolases superfamily. ATZ/TRZ family.</text>
</comment>
<dbReference type="PANTHER" id="PTHR43794:SF11">
    <property type="entry name" value="AMIDOHYDROLASE-RELATED DOMAIN-CONTAINING PROTEIN"/>
    <property type="match status" value="1"/>
</dbReference>
<dbReference type="Gene3D" id="3.20.20.140">
    <property type="entry name" value="Metal-dependent hydrolases"/>
    <property type="match status" value="1"/>
</dbReference>
<dbReference type="Pfam" id="PF01979">
    <property type="entry name" value="Amidohydro_1"/>
    <property type="match status" value="1"/>
</dbReference>
<evidence type="ECO:0000256" key="2">
    <source>
        <dbReference type="ARBA" id="ARBA00022801"/>
    </source>
</evidence>
<dbReference type="Gene3D" id="2.30.40.10">
    <property type="entry name" value="Urease, subunit C, domain 1"/>
    <property type="match status" value="1"/>
</dbReference>
<dbReference type="PANTHER" id="PTHR43794">
    <property type="entry name" value="AMINOHYDROLASE SSNA-RELATED"/>
    <property type="match status" value="1"/>
</dbReference>
<reference evidence="4 5" key="1">
    <citation type="submission" date="2018-10" db="EMBL/GenBank/DDBJ databases">
        <authorList>
            <person name="Criscuolo A."/>
        </authorList>
    </citation>
    <scope>NUCLEOTIDE SEQUENCE [LARGE SCALE GENOMIC DNA]</scope>
    <source>
        <strain evidence="4">DnA1</strain>
    </source>
</reference>
<dbReference type="GO" id="GO:0102127">
    <property type="term" value="F:8-oxoguanine deaminase activity"/>
    <property type="evidence" value="ECO:0007669"/>
    <property type="project" value="UniProtKB-EC"/>
</dbReference>
<dbReference type="InterPro" id="IPR032466">
    <property type="entry name" value="Metal_Hydrolase"/>
</dbReference>
<protein>
    <submittedName>
        <fullName evidence="4">8-oxoguanine deaminase</fullName>
        <ecNumber evidence="4">3.5.4.32</ecNumber>
    </submittedName>
</protein>
<dbReference type="InterPro" id="IPR011059">
    <property type="entry name" value="Metal-dep_hydrolase_composite"/>
</dbReference>
<dbReference type="InterPro" id="IPR050287">
    <property type="entry name" value="MTA/SAH_deaminase"/>
</dbReference>
<dbReference type="EC" id="3.5.4.32" evidence="4"/>